<dbReference type="EMBL" id="SJOL01010424">
    <property type="protein sequence ID" value="TGZ51511.1"/>
    <property type="molecule type" value="Genomic_DNA"/>
</dbReference>
<feature type="compositionally biased region" description="Basic and acidic residues" evidence="2">
    <location>
        <begin position="686"/>
        <end position="702"/>
    </location>
</feature>
<evidence type="ECO:0000313" key="3">
    <source>
        <dbReference type="EMBL" id="TGZ51511.1"/>
    </source>
</evidence>
<organism evidence="3 4">
    <name type="scientific">Opisthorchis felineus</name>
    <dbReference type="NCBI Taxonomy" id="147828"/>
    <lineage>
        <taxon>Eukaryota</taxon>
        <taxon>Metazoa</taxon>
        <taxon>Spiralia</taxon>
        <taxon>Lophotrochozoa</taxon>
        <taxon>Platyhelminthes</taxon>
        <taxon>Trematoda</taxon>
        <taxon>Digenea</taxon>
        <taxon>Opisthorchiida</taxon>
        <taxon>Opisthorchiata</taxon>
        <taxon>Opisthorchiidae</taxon>
        <taxon>Opisthorchis</taxon>
    </lineage>
</organism>
<feature type="compositionally biased region" description="Basic and acidic residues" evidence="2">
    <location>
        <begin position="131"/>
        <end position="157"/>
    </location>
</feature>
<dbReference type="InterPro" id="IPR039062">
    <property type="entry name" value="SPAT1"/>
</dbReference>
<feature type="region of interest" description="Disordered" evidence="2">
    <location>
        <begin position="128"/>
        <end position="234"/>
    </location>
</feature>
<comment type="caution">
    <text evidence="3">The sequence shown here is derived from an EMBL/GenBank/DDBJ whole genome shotgun (WGS) entry which is preliminary data.</text>
</comment>
<keyword evidence="1" id="KW-0175">Coiled coil</keyword>
<feature type="coiled-coil region" evidence="1">
    <location>
        <begin position="305"/>
        <end position="453"/>
    </location>
</feature>
<feature type="compositionally biased region" description="Polar residues" evidence="2">
    <location>
        <begin position="159"/>
        <end position="168"/>
    </location>
</feature>
<keyword evidence="4" id="KW-1185">Reference proteome</keyword>
<feature type="compositionally biased region" description="Basic residues" evidence="2">
    <location>
        <begin position="703"/>
        <end position="712"/>
    </location>
</feature>
<protein>
    <submittedName>
        <fullName evidence="3">Uncharacterized protein</fullName>
    </submittedName>
</protein>
<dbReference type="OrthoDB" id="9901850at2759"/>
<gene>
    <name evidence="3" type="ORF">CRM22_010739</name>
</gene>
<proteinExistence type="predicted"/>
<reference evidence="3 4" key="1">
    <citation type="journal article" date="2019" name="BMC Genomics">
        <title>New insights from Opisthorchis felineus genome: update on genomics of the epidemiologically important liver flukes.</title>
        <authorList>
            <person name="Ershov N.I."/>
            <person name="Mordvinov V.A."/>
            <person name="Prokhortchouk E.B."/>
            <person name="Pakharukova M.Y."/>
            <person name="Gunbin K.V."/>
            <person name="Ustyantsev K."/>
            <person name="Genaev M.A."/>
            <person name="Blinov A.G."/>
            <person name="Mazur A."/>
            <person name="Boulygina E."/>
            <person name="Tsygankova S."/>
            <person name="Khrameeva E."/>
            <person name="Chekanov N."/>
            <person name="Fan G."/>
            <person name="Xiao A."/>
            <person name="Zhang H."/>
            <person name="Xu X."/>
            <person name="Yang H."/>
            <person name="Solovyev V."/>
            <person name="Lee S.M."/>
            <person name="Liu X."/>
            <person name="Afonnikov D.A."/>
            <person name="Skryabin K.G."/>
        </authorList>
    </citation>
    <scope>NUCLEOTIDE SEQUENCE [LARGE SCALE GENOMIC DNA]</scope>
    <source>
        <strain evidence="3">AK-0245</strain>
        <tissue evidence="3">Whole organism</tissue>
    </source>
</reference>
<dbReference type="PANTHER" id="PTHR14421:SF3">
    <property type="entry name" value="SPERMATOGENESIS-ASSOCIATED PROTEIN 1"/>
    <property type="match status" value="1"/>
</dbReference>
<feature type="compositionally biased region" description="Basic and acidic residues" evidence="2">
    <location>
        <begin position="171"/>
        <end position="185"/>
    </location>
</feature>
<accession>A0A4S2KNZ0</accession>
<dbReference type="PANTHER" id="PTHR14421">
    <property type="entry name" value="SPERMATOGENESIS-ASSOCIATED PROTEIN 1"/>
    <property type="match status" value="1"/>
</dbReference>
<evidence type="ECO:0000256" key="1">
    <source>
        <dbReference type="SAM" id="Coils"/>
    </source>
</evidence>
<feature type="compositionally biased region" description="Low complexity" evidence="2">
    <location>
        <begin position="221"/>
        <end position="234"/>
    </location>
</feature>
<feature type="region of interest" description="Disordered" evidence="2">
    <location>
        <begin position="673"/>
        <end position="721"/>
    </location>
</feature>
<evidence type="ECO:0000313" key="4">
    <source>
        <dbReference type="Proteomes" id="UP000308267"/>
    </source>
</evidence>
<dbReference type="AlphaFoldDB" id="A0A4S2KNZ0"/>
<evidence type="ECO:0000256" key="2">
    <source>
        <dbReference type="SAM" id="MobiDB-lite"/>
    </source>
</evidence>
<dbReference type="Proteomes" id="UP000308267">
    <property type="component" value="Unassembled WGS sequence"/>
</dbReference>
<sequence length="721" mass="83774">MKMQQQASEVELHVYIVPPNLWEPSLFTAFPQLIKQTVSAGIIRTKPDLTLDRLRGLIKDQLGPQFLPKDYIFCKSVGHSLGRIRSKQEHLFFTKYFVPPVSEFPELYVLDKKALEILEDKDWLETPQHLNTKEQAKIKEPKEDDKSHEQKTSDMAKEGSSSLVVQKSQTRHNEQKSEEAEDKVRSLFPPAFNALKPQPAIPVSGSQQDRDQTMIPSLPSQTQEDGQKLQQKQQHPIQLLIDPMNEIYSPTSTTDFEFITRAPISERPMSLSSPALHCGDAALESISYAIEQQRDILWRLENEQCRRLLEMRAEAEERRRREAEEHERELAEKTEQQRRLEGLEEELLRRSEEVRAARDELEAAKGLWKTALEAKEDEMRTLRENVELMLANAKGRENAELAAARAELNEVRNELKAMKDRYAEVRAELGRRHQAAEERLEEVSGEMQGLRRKMSMVYHAVTETPVKEQVVIRERKVSEDFLPPPTPAKAKRSILPLVPVSVPVPLTDGNERLRLKRLRMAQEQRRVELVKRLNQLYIDLATRRTQVRDEWKRRYYVAKRQAPEIEERMNEHRLRLDDMMRRSIVSIRHYNSDSAEALRLADLMEKRREVTAEEYRLAETMLGLTKAIKLRAQAEDEGQLLMDDLERRRGEVNLVKSTSPRRRVYAFSLSPRRQPITSESTRVRRMNSDRIPAKKIDSEPSSRKGKRDKSKKSGTISQKSD</sequence>
<name>A0A4S2KNZ0_OPIFE</name>